<dbReference type="RefSeq" id="WP_200172273.1">
    <property type="nucleotide sequence ID" value="NZ_BAABKQ010000001.1"/>
</dbReference>
<dbReference type="GO" id="GO:0008168">
    <property type="term" value="F:methyltransferase activity"/>
    <property type="evidence" value="ECO:0007669"/>
    <property type="project" value="UniProtKB-KW"/>
</dbReference>
<dbReference type="Gene3D" id="3.40.50.150">
    <property type="entry name" value="Vaccinia Virus protein VP39"/>
    <property type="match status" value="1"/>
</dbReference>
<dbReference type="PANTHER" id="PTHR43591:SF24">
    <property type="entry name" value="2-METHOXY-6-POLYPRENYL-1,4-BENZOQUINOL METHYLASE, MITOCHONDRIAL"/>
    <property type="match status" value="1"/>
</dbReference>
<sequence length="254" mass="26939">MTNTPVAASMPAARIEAMLVLPDGATPTDRGYLDTLGPGPAPQRRTVASVAMNSGFVSRIYEGPWRQGALPLLAAGMTMRSEIDKAVRDLRVGGSQTVLDVACGPGNFSGRFADLLGDDGLVVGIDMSAAMLEQAVDQNAGPRVGYVRGDAARLPFADAEFDAVCCYAALYLVDEPERVLAEMVRVLAPGGRLCVMTSCARLPGAVQRAWGGRRVGGVRLFGRDEITGLLRDAGCTRITLQMRGFAQFVQAYRG</sequence>
<dbReference type="EMBL" id="BAABKQ010000001">
    <property type="protein sequence ID" value="GAA4823296.1"/>
    <property type="molecule type" value="Genomic_DNA"/>
</dbReference>
<dbReference type="SUPFAM" id="SSF53335">
    <property type="entry name" value="S-adenosyl-L-methionine-dependent methyltransferases"/>
    <property type="match status" value="1"/>
</dbReference>
<dbReference type="GO" id="GO:0032259">
    <property type="term" value="P:methylation"/>
    <property type="evidence" value="ECO:0007669"/>
    <property type="project" value="UniProtKB-KW"/>
</dbReference>
<evidence type="ECO:0000313" key="3">
    <source>
        <dbReference type="Proteomes" id="UP001500839"/>
    </source>
</evidence>
<dbReference type="Proteomes" id="UP001500839">
    <property type="component" value="Unassembled WGS sequence"/>
</dbReference>
<proteinExistence type="predicted"/>
<accession>A0ABP9CZX5</accession>
<name>A0ABP9CZX5_9ACTN</name>
<keyword evidence="2" id="KW-0489">Methyltransferase</keyword>
<keyword evidence="3" id="KW-1185">Reference proteome</keyword>
<dbReference type="PANTHER" id="PTHR43591">
    <property type="entry name" value="METHYLTRANSFERASE"/>
    <property type="match status" value="1"/>
</dbReference>
<dbReference type="CDD" id="cd02440">
    <property type="entry name" value="AdoMet_MTases"/>
    <property type="match status" value="1"/>
</dbReference>
<comment type="caution">
    <text evidence="2">The sequence shown here is derived from an EMBL/GenBank/DDBJ whole genome shotgun (WGS) entry which is preliminary data.</text>
</comment>
<evidence type="ECO:0000259" key="1">
    <source>
        <dbReference type="Pfam" id="PF13649"/>
    </source>
</evidence>
<dbReference type="InterPro" id="IPR041698">
    <property type="entry name" value="Methyltransf_25"/>
</dbReference>
<feature type="domain" description="Methyltransferase" evidence="1">
    <location>
        <begin position="98"/>
        <end position="191"/>
    </location>
</feature>
<organism evidence="2 3">
    <name type="scientific">Tomitella cavernea</name>
    <dbReference type="NCBI Taxonomy" id="1387982"/>
    <lineage>
        <taxon>Bacteria</taxon>
        <taxon>Bacillati</taxon>
        <taxon>Actinomycetota</taxon>
        <taxon>Actinomycetes</taxon>
        <taxon>Mycobacteriales</taxon>
        <taxon>Tomitella</taxon>
    </lineage>
</organism>
<keyword evidence="2" id="KW-0808">Transferase</keyword>
<gene>
    <name evidence="2" type="ORF">GCM10023353_34970</name>
</gene>
<dbReference type="InterPro" id="IPR029063">
    <property type="entry name" value="SAM-dependent_MTases_sf"/>
</dbReference>
<dbReference type="Pfam" id="PF13649">
    <property type="entry name" value="Methyltransf_25"/>
    <property type="match status" value="1"/>
</dbReference>
<protein>
    <submittedName>
        <fullName evidence="2">Class I SAM-dependent methyltransferase</fullName>
    </submittedName>
</protein>
<evidence type="ECO:0000313" key="2">
    <source>
        <dbReference type="EMBL" id="GAA4823296.1"/>
    </source>
</evidence>
<reference evidence="3" key="1">
    <citation type="journal article" date="2019" name="Int. J. Syst. Evol. Microbiol.">
        <title>The Global Catalogue of Microorganisms (GCM) 10K type strain sequencing project: providing services to taxonomists for standard genome sequencing and annotation.</title>
        <authorList>
            <consortium name="The Broad Institute Genomics Platform"/>
            <consortium name="The Broad Institute Genome Sequencing Center for Infectious Disease"/>
            <person name="Wu L."/>
            <person name="Ma J."/>
        </authorList>
    </citation>
    <scope>NUCLEOTIDE SEQUENCE [LARGE SCALE GENOMIC DNA]</scope>
    <source>
        <strain evidence="3">JCM 18542</strain>
    </source>
</reference>